<evidence type="ECO:0000259" key="8">
    <source>
        <dbReference type="PROSITE" id="PS50928"/>
    </source>
</evidence>
<organism evidence="9 10">
    <name type="scientific">Natrinema soli</name>
    <dbReference type="NCBI Taxonomy" id="1930624"/>
    <lineage>
        <taxon>Archaea</taxon>
        <taxon>Methanobacteriati</taxon>
        <taxon>Methanobacteriota</taxon>
        <taxon>Stenosarchaea group</taxon>
        <taxon>Halobacteria</taxon>
        <taxon>Halobacteriales</taxon>
        <taxon>Natrialbaceae</taxon>
        <taxon>Natrinema</taxon>
    </lineage>
</organism>
<accession>A0ABD5SJV1</accession>
<dbReference type="CDD" id="cd06261">
    <property type="entry name" value="TM_PBP2"/>
    <property type="match status" value="1"/>
</dbReference>
<keyword evidence="2 7" id="KW-0813">Transport</keyword>
<keyword evidence="5 7" id="KW-1133">Transmembrane helix</keyword>
<reference evidence="9 10" key="1">
    <citation type="journal article" date="2019" name="Int. J. Syst. Evol. Microbiol.">
        <title>The Global Catalogue of Microorganisms (GCM) 10K type strain sequencing project: providing services to taxonomists for standard genome sequencing and annotation.</title>
        <authorList>
            <consortium name="The Broad Institute Genomics Platform"/>
            <consortium name="The Broad Institute Genome Sequencing Center for Infectious Disease"/>
            <person name="Wu L."/>
            <person name="Ma J."/>
        </authorList>
    </citation>
    <scope>NUCLEOTIDE SEQUENCE [LARGE SCALE GENOMIC DNA]</scope>
    <source>
        <strain evidence="9 10">LMG 29247</strain>
    </source>
</reference>
<feature type="transmembrane region" description="Helical" evidence="7">
    <location>
        <begin position="84"/>
        <end position="111"/>
    </location>
</feature>
<evidence type="ECO:0000256" key="3">
    <source>
        <dbReference type="ARBA" id="ARBA00022475"/>
    </source>
</evidence>
<keyword evidence="6 7" id="KW-0472">Membrane</keyword>
<feature type="transmembrane region" description="Helical" evidence="7">
    <location>
        <begin position="24"/>
        <end position="42"/>
    </location>
</feature>
<evidence type="ECO:0000256" key="7">
    <source>
        <dbReference type="RuleBase" id="RU363032"/>
    </source>
</evidence>
<feature type="domain" description="ABC transmembrane type-1" evidence="8">
    <location>
        <begin position="88"/>
        <end position="287"/>
    </location>
</feature>
<dbReference type="PANTHER" id="PTHR30043">
    <property type="entry name" value="PHOSPHONATES TRANSPORT SYSTEM PERMEASE PROTEIN"/>
    <property type="match status" value="1"/>
</dbReference>
<evidence type="ECO:0000256" key="2">
    <source>
        <dbReference type="ARBA" id="ARBA00022448"/>
    </source>
</evidence>
<dbReference type="PANTHER" id="PTHR30043:SF1">
    <property type="entry name" value="ABC TRANSPORT SYSTEM PERMEASE PROTEIN P69"/>
    <property type="match status" value="1"/>
</dbReference>
<comment type="subcellular location">
    <subcellularLocation>
        <location evidence="1 7">Cell membrane</location>
        <topology evidence="1 7">Multi-pass membrane protein</topology>
    </subcellularLocation>
</comment>
<feature type="transmembrane region" description="Helical" evidence="7">
    <location>
        <begin position="268"/>
        <end position="286"/>
    </location>
</feature>
<proteinExistence type="inferred from homology"/>
<gene>
    <name evidence="9" type="primary">phnE</name>
    <name evidence="9" type="ORF">ACFQE6_09105</name>
</gene>
<name>A0ABD5SJV1_9EURY</name>
<feature type="transmembrane region" description="Helical" evidence="7">
    <location>
        <begin position="241"/>
        <end position="262"/>
    </location>
</feature>
<dbReference type="InterPro" id="IPR035906">
    <property type="entry name" value="MetI-like_sf"/>
</dbReference>
<dbReference type="Gene3D" id="1.10.3720.10">
    <property type="entry name" value="MetI-like"/>
    <property type="match status" value="1"/>
</dbReference>
<dbReference type="NCBIfam" id="TIGR01097">
    <property type="entry name" value="PhnE"/>
    <property type="match status" value="1"/>
</dbReference>
<dbReference type="EMBL" id="JBHSWV010000132">
    <property type="protein sequence ID" value="MFC6765154.1"/>
    <property type="molecule type" value="Genomic_DNA"/>
</dbReference>
<comment type="caution">
    <text evidence="9">The sequence shown here is derived from an EMBL/GenBank/DDBJ whole genome shotgun (WGS) entry which is preliminary data.</text>
</comment>
<evidence type="ECO:0000256" key="6">
    <source>
        <dbReference type="ARBA" id="ARBA00023136"/>
    </source>
</evidence>
<keyword evidence="10" id="KW-1185">Reference proteome</keyword>
<evidence type="ECO:0000313" key="10">
    <source>
        <dbReference type="Proteomes" id="UP001596383"/>
    </source>
</evidence>
<protein>
    <submittedName>
        <fullName evidence="9">Phosphonate ABC transporter, permease protein PhnE</fullName>
    </submittedName>
</protein>
<dbReference type="PROSITE" id="PS50928">
    <property type="entry name" value="ABC_TM1"/>
    <property type="match status" value="1"/>
</dbReference>
<dbReference type="Proteomes" id="UP001596383">
    <property type="component" value="Unassembled WGS sequence"/>
</dbReference>
<dbReference type="AlphaFoldDB" id="A0ABD5SJV1"/>
<evidence type="ECO:0000313" key="9">
    <source>
        <dbReference type="EMBL" id="MFC6765154.1"/>
    </source>
</evidence>
<comment type="similarity">
    <text evidence="7">Belongs to the binding-protein-dependent transport system permease family.</text>
</comment>
<dbReference type="RefSeq" id="WP_273738189.1">
    <property type="nucleotide sequence ID" value="NZ_JAQIVI010000132.1"/>
</dbReference>
<dbReference type="GO" id="GO:0005886">
    <property type="term" value="C:plasma membrane"/>
    <property type="evidence" value="ECO:0007669"/>
    <property type="project" value="UniProtKB-SubCell"/>
</dbReference>
<keyword evidence="4 7" id="KW-0812">Transmembrane</keyword>
<evidence type="ECO:0000256" key="1">
    <source>
        <dbReference type="ARBA" id="ARBA00004651"/>
    </source>
</evidence>
<dbReference type="InterPro" id="IPR005769">
    <property type="entry name" value="PhnE/PtxC"/>
</dbReference>
<dbReference type="SUPFAM" id="SSF161098">
    <property type="entry name" value="MetI-like"/>
    <property type="match status" value="1"/>
</dbReference>
<keyword evidence="3" id="KW-1003">Cell membrane</keyword>
<evidence type="ECO:0000256" key="4">
    <source>
        <dbReference type="ARBA" id="ARBA00022692"/>
    </source>
</evidence>
<dbReference type="Pfam" id="PF00528">
    <property type="entry name" value="BPD_transp_1"/>
    <property type="match status" value="1"/>
</dbReference>
<dbReference type="InterPro" id="IPR000515">
    <property type="entry name" value="MetI-like"/>
</dbReference>
<sequence>MTEDTKQHAGTDLHGSRIPLSKRSLSSVFAVTVVLVVAGWIVDVDPFLLLSSDARGQMWLLVAEGYPPDISHDFLFGRTLRGGLLWAVVETLAISIVGTSLAIVFATPLALASASTVTHQGPLYANASSSRIALGYALHRGARLLLSFLRSVPGLVWGFLFVTAVGLGPFAGALALGVHNTGVLGKLYADFLEDTDPMTTEAVASSGATRFQAVCHGMVPQISATVASYTLYRWECTIRSATILGFVGAGGIGYYLVISIQRLQYQKLVTAIAAVFALVVMSDALASRLRARMV</sequence>
<evidence type="ECO:0000256" key="5">
    <source>
        <dbReference type="ARBA" id="ARBA00022989"/>
    </source>
</evidence>
<feature type="transmembrane region" description="Helical" evidence="7">
    <location>
        <begin position="155"/>
        <end position="178"/>
    </location>
</feature>